<evidence type="ECO:0000313" key="11">
    <source>
        <dbReference type="EMBL" id="MDG2991749.1"/>
    </source>
</evidence>
<dbReference type="Proteomes" id="UP001154265">
    <property type="component" value="Unassembled WGS sequence"/>
</dbReference>
<evidence type="ECO:0000256" key="3">
    <source>
        <dbReference type="ARBA" id="ARBA00022694"/>
    </source>
</evidence>
<feature type="binding site" evidence="8">
    <location>
        <position position="90"/>
    </location>
    <ligand>
        <name>Zn(2+)</name>
        <dbReference type="ChEBI" id="CHEBI:29105"/>
        <note>catalytic</note>
    </ligand>
</feature>
<organism evidence="11 12">
    <name type="scientific">Candidatus Synechococcus calcipolaris G9</name>
    <dbReference type="NCBI Taxonomy" id="1497997"/>
    <lineage>
        <taxon>Bacteria</taxon>
        <taxon>Bacillati</taxon>
        <taxon>Cyanobacteriota</taxon>
        <taxon>Cyanophyceae</taxon>
        <taxon>Synechococcales</taxon>
        <taxon>Synechococcaceae</taxon>
        <taxon>Synechococcus</taxon>
    </lineage>
</organism>
<comment type="cofactor">
    <cofactor evidence="8">
        <name>Zn(2+)</name>
        <dbReference type="ChEBI" id="CHEBI:29105"/>
    </cofactor>
    <text evidence="8">Binds 1 zinc ion per subunit.</text>
</comment>
<dbReference type="NCBIfam" id="NF008113">
    <property type="entry name" value="PRK10860.1"/>
    <property type="match status" value="1"/>
</dbReference>
<evidence type="ECO:0000313" key="12">
    <source>
        <dbReference type="Proteomes" id="UP001154265"/>
    </source>
</evidence>
<dbReference type="Gene3D" id="3.40.140.10">
    <property type="entry name" value="Cytidine Deaminase, domain 2"/>
    <property type="match status" value="1"/>
</dbReference>
<proteinExistence type="inferred from homology"/>
<dbReference type="InterPro" id="IPR002125">
    <property type="entry name" value="CMP_dCMP_dom"/>
</dbReference>
<dbReference type="HAMAP" id="MF_00972">
    <property type="entry name" value="tRNA_aden_deaminase"/>
    <property type="match status" value="1"/>
</dbReference>
<comment type="catalytic activity">
    <reaction evidence="7 8">
        <text>adenosine(34) in tRNA + H2O + H(+) = inosine(34) in tRNA + NH4(+)</text>
        <dbReference type="Rhea" id="RHEA:43168"/>
        <dbReference type="Rhea" id="RHEA-COMP:10373"/>
        <dbReference type="Rhea" id="RHEA-COMP:10374"/>
        <dbReference type="ChEBI" id="CHEBI:15377"/>
        <dbReference type="ChEBI" id="CHEBI:15378"/>
        <dbReference type="ChEBI" id="CHEBI:28938"/>
        <dbReference type="ChEBI" id="CHEBI:74411"/>
        <dbReference type="ChEBI" id="CHEBI:82852"/>
        <dbReference type="EC" id="3.5.4.33"/>
    </reaction>
</comment>
<evidence type="ECO:0000256" key="1">
    <source>
        <dbReference type="ARBA" id="ARBA00010669"/>
    </source>
</evidence>
<feature type="binding site" evidence="8">
    <location>
        <position position="87"/>
    </location>
    <ligand>
        <name>Zn(2+)</name>
        <dbReference type="ChEBI" id="CHEBI:29105"/>
        <note>catalytic</note>
    </ligand>
</feature>
<dbReference type="EC" id="3.5.4.33" evidence="8"/>
<dbReference type="InterPro" id="IPR016193">
    <property type="entry name" value="Cytidine_deaminase-like"/>
</dbReference>
<feature type="active site" description="Proton donor" evidence="8">
    <location>
        <position position="59"/>
    </location>
</feature>
<gene>
    <name evidence="8 11" type="primary">tadA</name>
    <name evidence="11" type="ORF">L3556_12530</name>
</gene>
<feature type="binding site" evidence="8">
    <location>
        <position position="57"/>
    </location>
    <ligand>
        <name>Zn(2+)</name>
        <dbReference type="ChEBI" id="CHEBI:29105"/>
        <note>catalytic</note>
    </ligand>
</feature>
<dbReference type="PANTHER" id="PTHR11079">
    <property type="entry name" value="CYTOSINE DEAMINASE FAMILY MEMBER"/>
    <property type="match status" value="1"/>
</dbReference>
<evidence type="ECO:0000259" key="10">
    <source>
        <dbReference type="PROSITE" id="PS51747"/>
    </source>
</evidence>
<keyword evidence="12" id="KW-1185">Reference proteome</keyword>
<dbReference type="PROSITE" id="PS00903">
    <property type="entry name" value="CYT_DCMP_DEAMINASES_1"/>
    <property type="match status" value="1"/>
</dbReference>
<reference evidence="11" key="1">
    <citation type="journal article" date="2022" name="Genome Biol. Evol.">
        <title>A New Gene Family Diagnostic for Intracellular Biomineralization of Amorphous Ca Carbonates by Cyanobacteria.</title>
        <authorList>
            <person name="Benzerara K."/>
            <person name="Duprat E."/>
            <person name="Bitard-Feildel T."/>
            <person name="Caumes G."/>
            <person name="Cassier-Chauvat C."/>
            <person name="Chauvat F."/>
            <person name="Dezi M."/>
            <person name="Diop S.I."/>
            <person name="Gaschignard G."/>
            <person name="Gorgen S."/>
            <person name="Gugger M."/>
            <person name="Lopez-Garcia P."/>
            <person name="Millet M."/>
            <person name="Skouri-Panet F."/>
            <person name="Moreira D."/>
            <person name="Callebaut I."/>
        </authorList>
    </citation>
    <scope>NUCLEOTIDE SEQUENCE</scope>
    <source>
        <strain evidence="11">G9</strain>
    </source>
</reference>
<evidence type="ECO:0000256" key="5">
    <source>
        <dbReference type="ARBA" id="ARBA00022801"/>
    </source>
</evidence>
<accession>A0ABT6F1L1</accession>
<dbReference type="InterPro" id="IPR016192">
    <property type="entry name" value="APOBEC/CMP_deaminase_Zn-bd"/>
</dbReference>
<dbReference type="Pfam" id="PF14437">
    <property type="entry name" value="MafB19-deam"/>
    <property type="match status" value="1"/>
</dbReference>
<evidence type="ECO:0000256" key="7">
    <source>
        <dbReference type="ARBA" id="ARBA00048045"/>
    </source>
</evidence>
<dbReference type="EMBL" id="JAKKUT010000005">
    <property type="protein sequence ID" value="MDG2991749.1"/>
    <property type="molecule type" value="Genomic_DNA"/>
</dbReference>
<feature type="domain" description="CMP/dCMP-type deaminase" evidence="10">
    <location>
        <begin position="5"/>
        <end position="116"/>
    </location>
</feature>
<dbReference type="InterPro" id="IPR058535">
    <property type="entry name" value="MafB19-deam"/>
</dbReference>
<name>A0ABT6F1L1_9SYNE</name>
<evidence type="ECO:0000256" key="2">
    <source>
        <dbReference type="ARBA" id="ARBA00011738"/>
    </source>
</evidence>
<keyword evidence="4 8" id="KW-0479">Metal-binding</keyword>
<keyword evidence="5 8" id="KW-0378">Hydrolase</keyword>
<dbReference type="PROSITE" id="PS51747">
    <property type="entry name" value="CYT_DCMP_DEAMINASES_2"/>
    <property type="match status" value="1"/>
</dbReference>
<dbReference type="GO" id="GO:0052717">
    <property type="term" value="F:tRNA-specific adenosine-34 deaminase activity"/>
    <property type="evidence" value="ECO:0007669"/>
    <property type="project" value="UniProtKB-EC"/>
</dbReference>
<dbReference type="CDD" id="cd01285">
    <property type="entry name" value="nucleoside_deaminase"/>
    <property type="match status" value="1"/>
</dbReference>
<feature type="region of interest" description="Disordered" evidence="9">
    <location>
        <begin position="152"/>
        <end position="175"/>
    </location>
</feature>
<comment type="function">
    <text evidence="8">Catalyzes the deamination of adenosine to inosine at the wobble position 34 of tRNA(Arg2).</text>
</comment>
<evidence type="ECO:0000256" key="8">
    <source>
        <dbReference type="HAMAP-Rule" id="MF_00972"/>
    </source>
</evidence>
<evidence type="ECO:0000256" key="6">
    <source>
        <dbReference type="ARBA" id="ARBA00022833"/>
    </source>
</evidence>
<comment type="similarity">
    <text evidence="1">Belongs to the cytidine and deoxycytidylate deaminase family. ADAT2 subfamily.</text>
</comment>
<dbReference type="InterPro" id="IPR028883">
    <property type="entry name" value="tRNA_aden_deaminase"/>
</dbReference>
<evidence type="ECO:0000256" key="9">
    <source>
        <dbReference type="SAM" id="MobiDB-lite"/>
    </source>
</evidence>
<sequence length="175" mass="19369">MHRATDHIHWMEQAIALATQAGQADEVPVGAIIVDAQNTIIATGENRRQRDRDPTAHAEIVALRKAGQVLGTWYLTDCRLYVTLEPCPMCAGAILQGRIHTLIYGAPDPKAGAIQTVLAIPTSPAAFHRLNVISGILETRCREQLKTWFKEHRQRRQPYQPDSPPDNPPDGLIGQ</sequence>
<evidence type="ECO:0000256" key="4">
    <source>
        <dbReference type="ARBA" id="ARBA00022723"/>
    </source>
</evidence>
<protein>
    <recommendedName>
        <fullName evidence="8">tRNA-specific adenosine deaminase</fullName>
        <ecNumber evidence="8">3.5.4.33</ecNumber>
    </recommendedName>
</protein>
<dbReference type="PANTHER" id="PTHR11079:SF202">
    <property type="entry name" value="TRNA-SPECIFIC ADENOSINE DEAMINASE"/>
    <property type="match status" value="1"/>
</dbReference>
<dbReference type="SUPFAM" id="SSF53927">
    <property type="entry name" value="Cytidine deaminase-like"/>
    <property type="match status" value="1"/>
</dbReference>
<reference evidence="11" key="2">
    <citation type="submission" date="2022-01" db="EMBL/GenBank/DDBJ databases">
        <authorList>
            <person name="Zivanovic Y."/>
            <person name="Moreira D."/>
            <person name="Lopez-Garcia P."/>
        </authorList>
    </citation>
    <scope>NUCLEOTIDE SEQUENCE</scope>
    <source>
        <strain evidence="11">G9</strain>
    </source>
</reference>
<keyword evidence="3 8" id="KW-0819">tRNA processing</keyword>
<comment type="caution">
    <text evidence="11">The sequence shown here is derived from an EMBL/GenBank/DDBJ whole genome shotgun (WGS) entry which is preliminary data.</text>
</comment>
<comment type="subunit">
    <text evidence="2 8">Homodimer.</text>
</comment>
<keyword evidence="6 8" id="KW-0862">Zinc</keyword>